<feature type="region of interest" description="Disordered" evidence="1">
    <location>
        <begin position="232"/>
        <end position="298"/>
    </location>
</feature>
<gene>
    <name evidence="2" type="ORF">JCGZ_13569</name>
</gene>
<reference evidence="2 3" key="1">
    <citation type="journal article" date="2014" name="PLoS ONE">
        <title>Global Analysis of Gene Expression Profiles in Physic Nut (Jatropha curcas L.) Seedlings Exposed to Salt Stress.</title>
        <authorList>
            <person name="Zhang L."/>
            <person name="Zhang C."/>
            <person name="Wu P."/>
            <person name="Chen Y."/>
            <person name="Li M."/>
            <person name="Jiang H."/>
            <person name="Wu G."/>
        </authorList>
    </citation>
    <scope>NUCLEOTIDE SEQUENCE [LARGE SCALE GENOMIC DNA]</scope>
    <source>
        <strain evidence="3">cv. GZQX0401</strain>
        <tissue evidence="2">Young leaves</tissue>
    </source>
</reference>
<evidence type="ECO:0000256" key="1">
    <source>
        <dbReference type="SAM" id="MobiDB-lite"/>
    </source>
</evidence>
<proteinExistence type="predicted"/>
<keyword evidence="3" id="KW-1185">Reference proteome</keyword>
<dbReference type="EMBL" id="KK914560">
    <property type="protein sequence ID" value="KDP33122.1"/>
    <property type="molecule type" value="Genomic_DNA"/>
</dbReference>
<accession>A0A067KAE6</accession>
<feature type="compositionally biased region" description="Low complexity" evidence="1">
    <location>
        <begin position="110"/>
        <end position="120"/>
    </location>
</feature>
<feature type="compositionally biased region" description="Polar residues" evidence="1">
    <location>
        <begin position="143"/>
        <end position="153"/>
    </location>
</feature>
<feature type="compositionally biased region" description="Basic and acidic residues" evidence="1">
    <location>
        <begin position="267"/>
        <end position="292"/>
    </location>
</feature>
<evidence type="ECO:0000313" key="3">
    <source>
        <dbReference type="Proteomes" id="UP000027138"/>
    </source>
</evidence>
<organism evidence="2 3">
    <name type="scientific">Jatropha curcas</name>
    <name type="common">Barbados nut</name>
    <dbReference type="NCBI Taxonomy" id="180498"/>
    <lineage>
        <taxon>Eukaryota</taxon>
        <taxon>Viridiplantae</taxon>
        <taxon>Streptophyta</taxon>
        <taxon>Embryophyta</taxon>
        <taxon>Tracheophyta</taxon>
        <taxon>Spermatophyta</taxon>
        <taxon>Magnoliopsida</taxon>
        <taxon>eudicotyledons</taxon>
        <taxon>Gunneridae</taxon>
        <taxon>Pentapetalae</taxon>
        <taxon>rosids</taxon>
        <taxon>fabids</taxon>
        <taxon>Malpighiales</taxon>
        <taxon>Euphorbiaceae</taxon>
        <taxon>Crotonoideae</taxon>
        <taxon>Jatropheae</taxon>
        <taxon>Jatropha</taxon>
    </lineage>
</organism>
<feature type="region of interest" description="Disordered" evidence="1">
    <location>
        <begin position="85"/>
        <end position="209"/>
    </location>
</feature>
<evidence type="ECO:0000313" key="2">
    <source>
        <dbReference type="EMBL" id="KDP33122.1"/>
    </source>
</evidence>
<protein>
    <submittedName>
        <fullName evidence="2">Uncharacterized protein</fullName>
    </submittedName>
</protein>
<name>A0A067KAE6_JATCU</name>
<sequence length="325" mass="34876">MELPPYYYLYIHLDGDVGILNFEPTKVRGSEVEGHDRGATQMGGNDGGAIKMEGAKAGDTDFSGFDVGGNELGDNEAGGTEFGSCDVGGSEIGGSEAKGTKGQGQGKGQWQGQWQGHQQGLWHVRSRGRGNDTTTQNPTSTTEVVQGQRAATNKSKKGKEKVQNASQSKSYKLRSQRSTPNMGLGIVDEMNDSDSSDSDYDGVSFTDDEEDEFELDDDFIIPEPPVRASALSDHVGEGVNVGDSSIATEEIDDLNNGLSSIDSEADEREKDDSDDDPFRGTLREGGTMERNLKVRGSLNGQSRVALKDSLKGKLSLQFPTPSLHK</sequence>
<dbReference type="AlphaFoldDB" id="A0A067KAE6"/>
<dbReference type="Proteomes" id="UP000027138">
    <property type="component" value="Unassembled WGS sequence"/>
</dbReference>
<feature type="compositionally biased region" description="Low complexity" evidence="1">
    <location>
        <begin position="133"/>
        <end position="142"/>
    </location>
</feature>
<feature type="compositionally biased region" description="Acidic residues" evidence="1">
    <location>
        <begin position="189"/>
        <end position="209"/>
    </location>
</feature>